<gene>
    <name evidence="7" type="primary">Nup155</name>
    <name evidence="7" type="ORF">SNEC2469_LOCUS14758</name>
</gene>
<dbReference type="InterPro" id="IPR014908">
    <property type="entry name" value="Nucleoporin_Nup133/Nup155_N"/>
</dbReference>
<feature type="region of interest" description="Disordered" evidence="4">
    <location>
        <begin position="898"/>
        <end position="920"/>
    </location>
</feature>
<comment type="caution">
    <text evidence="7">The sequence shown here is derived from an EMBL/GenBank/DDBJ whole genome shotgun (WGS) entry which is preliminary data.</text>
</comment>
<evidence type="ECO:0000313" key="8">
    <source>
        <dbReference type="Proteomes" id="UP000601435"/>
    </source>
</evidence>
<dbReference type="InterPro" id="IPR042537">
    <property type="entry name" value="Nucleoporin_Nup155_C_2"/>
</dbReference>
<dbReference type="GO" id="GO:0006606">
    <property type="term" value="P:protein import into nucleus"/>
    <property type="evidence" value="ECO:0007669"/>
    <property type="project" value="TreeGrafter"/>
</dbReference>
<sequence length="2015" mass="222173">MEAAEMDGGLGVGLLEEAFRSPAEENVGPAYTVEWDHSLAELTHASRSPIPGQVREAFGRARQRANCGLFAEGLAWASLDDVLYLWDYSDMSPSVHSVPGDSAIISVALCPAKSGIFETQQPRWVLVIATRLSVSLVGVNFARKEIRASRVPDATPANVSLSDWTSSARAGIPGVPVNSTQSQSSLHFVPLQGFRALSEGALFHSIHSSPGGRIFLLSGAPHIYELLCSQAGWYRAKCRLVRHCVGPGWWKSPKPGRLRLLSCGPAGHILTCDDVGTLRLCWAMDQIGGSSTLEELASLTAVALRDQVRAITQGSLASFTLTHLFCWMGATGQLLLDATTIAGERLHFVCSVEGSTRRKYGFWLQHLASSWSSRPSAESHESRSVRISCLEEHPDPCFFAPGADGASTLGSVWLCAALRRAGASASDLAVSVRLNGVPHDHFQPLSPKQAVEMQGMLSFDAPVLAIAQEQSQPTCQKFAVLLADRVQTVTIAHQASAAKRAPAEAAECCLFLQSLTSGTAPGGATGSRIQYDWCWSLDDARFPTFEEQRRAQLLNQAVPKMILGRWPSGLLRFLSETLRSVWTRPLLLTPARVVEVPSLPLSLCRKRRRCASPPVVAISEMAARKIFSQLEPVIHFVAKGLAHNAEEQVPFGTPCSAVMRAQLYVKRTEAAHAPSSCDSAQARVRRAMLELLDVMDRARQVLGLIFILHKSGCTQAILESAPLQEHDPATASHGVAEPADVLLPSAASLLLSRSLRDLVLSPVALWPAVQLCTSLVMQAVQGNADESPEQEGRCLVTAQALAVQLRDFHTMYKQTAYAKSYRFIWHGPIEASMCIDRLIVAVLAQYRTQRALLTISGLVAAESFAILPSMADQSIPPAELKQRRKSLNESRLKTARLSVAGTSHTPRPEQRSQGRSLGRTKRQLDKRPVLRLLAELAPALKEERSTADSASDVFWLALAVATTSLVFVRRDDGVWDSILGAALLCVFWYIGQCGGRFLAQNWKYLPIPSAADVTTFAVLSALRSSVEGLGGPLASVFFLACERSPRSTDSTDDAQGFWLRWVPALRDASMLLLLARVLRAGETAAELLYSSRILTTQRSELWQNTRERRVLAVLRGAVEKQSSEEKPDEKSLLHLDDSVPLAFERACAELIASGSPGSELWLSLTSLAEEEDADSDDFAEFRMKRETSGSSAQDVFKVDGVVLEPEHVAAGARALYRKLAPHGLLNFDKLHTVIENDIETNRLWALLQALDEESEIDVNNTGKTVMERQRSISMPVDASDAFVHLVVSTYKEAARLVSTVGEHSAVFAQLRRFDTCKVLQHWLLVKWLLGEFSLRLFCSVLSVLRLSVLVVVAVGRFAPITVLQTLSWLLSSVLLAVSFAWGPVLLDILQSLVLLLHVNPFDTGDMIIFRGNYLHVQQIKLLNTVFRDLCDEEIYIRNSVLYADCEGILNIRRSGRASAAIELLIPPQSATKPNLKALTAAARRYAMAHPETWQEQVSVGVFPTNQPGAAVVVGMEVRACTLISVELKDCCPAIFSQVDLKRCLRRADWRSTSSKQALSMLQRYAGSLPTGSSPPEWQLLCRGIRALASEEPGMAAELCAERVCKLADSWPDSEERCRDLISSLLDAMSLERLAEAATALEVFLKRSRASACKLPGSNEPVFHHITFDHLLSTPRLHALLEAVLNTNAADVKAILQRRSASSRTASELLWRYFQRQGHDRPAWAQLQRLVEAPEQFYNLKDRIRYLHLAQEQRKSVSSASLQEELALRLGAAEKLQQPLLKELLVLAGNEKQDARWRDAARKRSSELQHLRSARELYEVAGEFGFWHLQLGIAGFSGVNMAHDVATTLWAGFLFPADGPYNSHSDEVASPKLLFPLLMRRPHTCFFASKQEEMDERQLKPSLLRDRVLAFLQELKEVAPTSHQLWHVRGIATLLEFSSCLWLNALQKVGQTTELQEKGGDGAAGSSLIDENRLWVALEVLMQKPFSFSLPDLITFYAAWQYNTGFAMKLMLRQEE</sequence>
<reference evidence="7" key="1">
    <citation type="submission" date="2021-02" db="EMBL/GenBank/DDBJ databases">
        <authorList>
            <person name="Dougan E. K."/>
            <person name="Rhodes N."/>
            <person name="Thang M."/>
            <person name="Chan C."/>
        </authorList>
    </citation>
    <scope>NUCLEOTIDE SEQUENCE</scope>
</reference>
<dbReference type="InterPro" id="IPR010920">
    <property type="entry name" value="LSM_dom_sf"/>
</dbReference>
<dbReference type="PANTHER" id="PTHR10350:SF6">
    <property type="entry name" value="NUCLEAR PORE COMPLEX PROTEIN NUP155"/>
    <property type="match status" value="1"/>
</dbReference>
<dbReference type="GO" id="GO:0036228">
    <property type="term" value="P:protein localization to nuclear inner membrane"/>
    <property type="evidence" value="ECO:0007669"/>
    <property type="project" value="TreeGrafter"/>
</dbReference>
<name>A0A812TDP8_9DINO</name>
<dbReference type="EMBL" id="CAJNJA010023764">
    <property type="protein sequence ID" value="CAE7516158.1"/>
    <property type="molecule type" value="Genomic_DNA"/>
</dbReference>
<evidence type="ECO:0000256" key="4">
    <source>
        <dbReference type="SAM" id="MobiDB-lite"/>
    </source>
</evidence>
<accession>A0A812TDP8</accession>
<keyword evidence="5" id="KW-0812">Transmembrane</keyword>
<evidence type="ECO:0000256" key="3">
    <source>
        <dbReference type="ARBA" id="ARBA00023242"/>
    </source>
</evidence>
<dbReference type="PANTHER" id="PTHR10350">
    <property type="entry name" value="NUCLEAR PORE COMPLEX PROTEIN NUP155"/>
    <property type="match status" value="1"/>
</dbReference>
<dbReference type="Gene3D" id="1.25.40.440">
    <property type="entry name" value="Nucleoporin, helical domain, central subdomain"/>
    <property type="match status" value="1"/>
</dbReference>
<dbReference type="SUPFAM" id="SSF50182">
    <property type="entry name" value="Sm-like ribonucleoproteins"/>
    <property type="match status" value="1"/>
</dbReference>
<proteinExistence type="predicted"/>
<evidence type="ECO:0000256" key="2">
    <source>
        <dbReference type="ARBA" id="ARBA00022448"/>
    </source>
</evidence>
<dbReference type="GO" id="GO:0006405">
    <property type="term" value="P:RNA export from nucleus"/>
    <property type="evidence" value="ECO:0007669"/>
    <property type="project" value="TreeGrafter"/>
</dbReference>
<keyword evidence="5" id="KW-0472">Membrane</keyword>
<evidence type="ECO:0000256" key="1">
    <source>
        <dbReference type="ARBA" id="ARBA00004123"/>
    </source>
</evidence>
<feature type="domain" description="Nucleoporin Nup133/Nup155-like N-terminal" evidence="6">
    <location>
        <begin position="46"/>
        <end position="351"/>
    </location>
</feature>
<dbReference type="OrthoDB" id="435195at2759"/>
<keyword evidence="8" id="KW-1185">Reference proteome</keyword>
<dbReference type="Pfam" id="PF08801">
    <property type="entry name" value="Nucleoporin_N"/>
    <property type="match status" value="1"/>
</dbReference>
<keyword evidence="5" id="KW-1133">Transmembrane helix</keyword>
<keyword evidence="3" id="KW-0539">Nucleus</keyword>
<comment type="subcellular location">
    <subcellularLocation>
        <location evidence="1">Nucleus</location>
    </subcellularLocation>
</comment>
<dbReference type="GO" id="GO:0044611">
    <property type="term" value="C:nuclear pore inner ring"/>
    <property type="evidence" value="ECO:0007669"/>
    <property type="project" value="TreeGrafter"/>
</dbReference>
<protein>
    <submittedName>
        <fullName evidence="7">Nup155 protein</fullName>
    </submittedName>
</protein>
<keyword evidence="2" id="KW-0813">Transport</keyword>
<evidence type="ECO:0000313" key="7">
    <source>
        <dbReference type="EMBL" id="CAE7516158.1"/>
    </source>
</evidence>
<feature type="transmembrane region" description="Helical" evidence="5">
    <location>
        <begin position="1332"/>
        <end position="1354"/>
    </location>
</feature>
<feature type="transmembrane region" description="Helical" evidence="5">
    <location>
        <begin position="1366"/>
        <end position="1386"/>
    </location>
</feature>
<evidence type="ECO:0000256" key="5">
    <source>
        <dbReference type="SAM" id="Phobius"/>
    </source>
</evidence>
<organism evidence="7 8">
    <name type="scientific">Symbiodinium necroappetens</name>
    <dbReference type="NCBI Taxonomy" id="1628268"/>
    <lineage>
        <taxon>Eukaryota</taxon>
        <taxon>Sar</taxon>
        <taxon>Alveolata</taxon>
        <taxon>Dinophyceae</taxon>
        <taxon>Suessiales</taxon>
        <taxon>Symbiodiniaceae</taxon>
        <taxon>Symbiodinium</taxon>
    </lineage>
</organism>
<dbReference type="GO" id="GO:0000972">
    <property type="term" value="P:transcription-dependent tethering of RNA polymerase II gene DNA at nuclear periphery"/>
    <property type="evidence" value="ECO:0007669"/>
    <property type="project" value="TreeGrafter"/>
</dbReference>
<dbReference type="GO" id="GO:0017056">
    <property type="term" value="F:structural constituent of nuclear pore"/>
    <property type="evidence" value="ECO:0007669"/>
    <property type="project" value="InterPro"/>
</dbReference>
<evidence type="ECO:0000259" key="6">
    <source>
        <dbReference type="Pfam" id="PF08801"/>
    </source>
</evidence>
<dbReference type="Proteomes" id="UP000601435">
    <property type="component" value="Unassembled WGS sequence"/>
</dbReference>
<dbReference type="InterPro" id="IPR004870">
    <property type="entry name" value="Nucleoporin_Nup155"/>
</dbReference>